<keyword evidence="4" id="KW-1185">Reference proteome</keyword>
<evidence type="ECO:0000313" key="4">
    <source>
        <dbReference type="Proteomes" id="UP001374535"/>
    </source>
</evidence>
<dbReference type="PROSITE" id="PS00107">
    <property type="entry name" value="PROTEIN_KINASE_ATP"/>
    <property type="match status" value="1"/>
</dbReference>
<dbReference type="InterPro" id="IPR011009">
    <property type="entry name" value="Kinase-like_dom_sf"/>
</dbReference>
<dbReference type="InterPro" id="IPR050823">
    <property type="entry name" value="Plant_Ser_Thr_Prot_Kinase"/>
</dbReference>
<evidence type="ECO:0000256" key="2">
    <source>
        <dbReference type="SAM" id="Phobius"/>
    </source>
</evidence>
<keyword evidence="1" id="KW-0067">ATP-binding</keyword>
<keyword evidence="2" id="KW-1133">Transmembrane helix</keyword>
<protein>
    <recommendedName>
        <fullName evidence="5">Protein kinase domain-containing protein</fullName>
    </recommendedName>
</protein>
<evidence type="ECO:0000313" key="3">
    <source>
        <dbReference type="EMBL" id="WVY90495.1"/>
    </source>
</evidence>
<keyword evidence="2" id="KW-0472">Membrane</keyword>
<evidence type="ECO:0008006" key="5">
    <source>
        <dbReference type="Google" id="ProtNLM"/>
    </source>
</evidence>
<feature type="transmembrane region" description="Helical" evidence="2">
    <location>
        <begin position="148"/>
        <end position="168"/>
    </location>
</feature>
<keyword evidence="2" id="KW-0812">Transmembrane</keyword>
<name>A0AAQ3MG55_VIGMU</name>
<proteinExistence type="predicted"/>
<keyword evidence="1" id="KW-0547">Nucleotide-binding</keyword>
<sequence length="170" mass="18861">MEVSDWHIRWVSPSPVLQHLVPLHSTALTIKWFLPFEFSITGSVPLFSGSSDIHGSNVEFSVREGIDSECSPLLFPGGQILKWPELKVFSFKELKSATENFKSATLVGEGRFGIVYKGWLDEKTLTPAKPGSGVGVAIKMFNTEGTRGSLLCQVAFILISFTFFKLFLMN</sequence>
<gene>
    <name evidence="3" type="ORF">V8G54_036009</name>
</gene>
<dbReference type="Gene3D" id="3.30.200.20">
    <property type="entry name" value="Phosphorylase Kinase, domain 1"/>
    <property type="match status" value="1"/>
</dbReference>
<organism evidence="3 4">
    <name type="scientific">Vigna mungo</name>
    <name type="common">Black gram</name>
    <name type="synonym">Phaseolus mungo</name>
    <dbReference type="NCBI Taxonomy" id="3915"/>
    <lineage>
        <taxon>Eukaryota</taxon>
        <taxon>Viridiplantae</taxon>
        <taxon>Streptophyta</taxon>
        <taxon>Embryophyta</taxon>
        <taxon>Tracheophyta</taxon>
        <taxon>Spermatophyta</taxon>
        <taxon>Magnoliopsida</taxon>
        <taxon>eudicotyledons</taxon>
        <taxon>Gunneridae</taxon>
        <taxon>Pentapetalae</taxon>
        <taxon>rosids</taxon>
        <taxon>fabids</taxon>
        <taxon>Fabales</taxon>
        <taxon>Fabaceae</taxon>
        <taxon>Papilionoideae</taxon>
        <taxon>50 kb inversion clade</taxon>
        <taxon>NPAAA clade</taxon>
        <taxon>indigoferoid/millettioid clade</taxon>
        <taxon>Phaseoleae</taxon>
        <taxon>Vigna</taxon>
    </lineage>
</organism>
<reference evidence="3 4" key="1">
    <citation type="journal article" date="2023" name="Life. Sci Alliance">
        <title>Evolutionary insights into 3D genome organization and epigenetic landscape of Vigna mungo.</title>
        <authorList>
            <person name="Junaid A."/>
            <person name="Singh B."/>
            <person name="Bhatia S."/>
        </authorList>
    </citation>
    <scope>NUCLEOTIDE SEQUENCE [LARGE SCALE GENOMIC DNA]</scope>
    <source>
        <strain evidence="3">Urdbean</strain>
    </source>
</reference>
<dbReference type="Proteomes" id="UP001374535">
    <property type="component" value="Chromosome 11"/>
</dbReference>
<dbReference type="SUPFAM" id="SSF56112">
    <property type="entry name" value="Protein kinase-like (PK-like)"/>
    <property type="match status" value="1"/>
</dbReference>
<dbReference type="InterPro" id="IPR017441">
    <property type="entry name" value="Protein_kinase_ATP_BS"/>
</dbReference>
<evidence type="ECO:0000256" key="1">
    <source>
        <dbReference type="PROSITE-ProRule" id="PRU10141"/>
    </source>
</evidence>
<accession>A0AAQ3MG55</accession>
<feature type="binding site" evidence="1">
    <location>
        <position position="139"/>
    </location>
    <ligand>
        <name>ATP</name>
        <dbReference type="ChEBI" id="CHEBI:30616"/>
    </ligand>
</feature>
<dbReference type="EMBL" id="CP144690">
    <property type="protein sequence ID" value="WVY90495.1"/>
    <property type="molecule type" value="Genomic_DNA"/>
</dbReference>
<dbReference type="PANTHER" id="PTHR45621">
    <property type="entry name" value="OS01G0588500 PROTEIN-RELATED"/>
    <property type="match status" value="1"/>
</dbReference>
<dbReference type="AlphaFoldDB" id="A0AAQ3MG55"/>
<dbReference type="GO" id="GO:0005524">
    <property type="term" value="F:ATP binding"/>
    <property type="evidence" value="ECO:0007669"/>
    <property type="project" value="UniProtKB-UniRule"/>
</dbReference>